<keyword evidence="9 11" id="KW-1133">Transmembrane helix</keyword>
<evidence type="ECO:0000313" key="12">
    <source>
        <dbReference type="EMBL" id="SPF35164.1"/>
    </source>
</evidence>
<feature type="transmembrane region" description="Helical" evidence="11">
    <location>
        <begin position="115"/>
        <end position="140"/>
    </location>
</feature>
<reference evidence="13" key="1">
    <citation type="submission" date="2018-02" db="EMBL/GenBank/DDBJ databases">
        <authorList>
            <person name="Hausmann B."/>
        </authorList>
    </citation>
    <scope>NUCLEOTIDE SEQUENCE [LARGE SCALE GENOMIC DNA]</scope>
    <source>
        <strain evidence="13">Peat soil MAG SbA1</strain>
    </source>
</reference>
<evidence type="ECO:0000256" key="7">
    <source>
        <dbReference type="ARBA" id="ARBA00022597"/>
    </source>
</evidence>
<keyword evidence="7" id="KW-0762">Sugar transport</keyword>
<feature type="transmembrane region" description="Helical" evidence="11">
    <location>
        <begin position="152"/>
        <end position="175"/>
    </location>
</feature>
<comment type="similarity">
    <text evidence="3">Belongs to the major facilitator superfamily. FHS transporter (TC 2.A.1.7) family.</text>
</comment>
<dbReference type="InterPro" id="IPR005964">
    <property type="entry name" value="Glc/Gal_transptr_bac"/>
</dbReference>
<evidence type="ECO:0000256" key="5">
    <source>
        <dbReference type="ARBA" id="ARBA00022475"/>
    </source>
</evidence>
<evidence type="ECO:0000256" key="10">
    <source>
        <dbReference type="ARBA" id="ARBA00023136"/>
    </source>
</evidence>
<dbReference type="InterPro" id="IPR011701">
    <property type="entry name" value="MFS"/>
</dbReference>
<feature type="transmembrane region" description="Helical" evidence="11">
    <location>
        <begin position="91"/>
        <end position="109"/>
    </location>
</feature>
<feature type="transmembrane region" description="Helical" evidence="11">
    <location>
        <begin position="343"/>
        <end position="367"/>
    </location>
</feature>
<evidence type="ECO:0000256" key="3">
    <source>
        <dbReference type="ARBA" id="ARBA00009120"/>
    </source>
</evidence>
<feature type="transmembrane region" description="Helical" evidence="11">
    <location>
        <begin position="418"/>
        <end position="439"/>
    </location>
</feature>
<dbReference type="GO" id="GO:0005886">
    <property type="term" value="C:plasma membrane"/>
    <property type="evidence" value="ECO:0007669"/>
    <property type="project" value="UniProtKB-SubCell"/>
</dbReference>
<evidence type="ECO:0000256" key="8">
    <source>
        <dbReference type="ARBA" id="ARBA00022692"/>
    </source>
</evidence>
<evidence type="ECO:0000256" key="6">
    <source>
        <dbReference type="ARBA" id="ARBA00022519"/>
    </source>
</evidence>
<keyword evidence="5" id="KW-1003">Cell membrane</keyword>
<evidence type="ECO:0000256" key="11">
    <source>
        <dbReference type="SAM" id="Phobius"/>
    </source>
</evidence>
<keyword evidence="6" id="KW-0997">Cell inner membrane</keyword>
<evidence type="ECO:0000313" key="13">
    <source>
        <dbReference type="Proteomes" id="UP000238701"/>
    </source>
</evidence>
<dbReference type="Gene3D" id="1.20.1250.20">
    <property type="entry name" value="MFS general substrate transporter like domains"/>
    <property type="match status" value="2"/>
</dbReference>
<keyword evidence="8 11" id="KW-0812">Transmembrane</keyword>
<feature type="transmembrane region" description="Helical" evidence="11">
    <location>
        <begin position="379"/>
        <end position="398"/>
    </location>
</feature>
<protein>
    <submittedName>
        <fullName evidence="12">Glucose/galactose transporter</fullName>
    </submittedName>
</protein>
<comment type="subcellular location">
    <subcellularLocation>
        <location evidence="2">Cell inner membrane</location>
        <topology evidence="2">Multi-pass membrane protein</topology>
    </subcellularLocation>
</comment>
<evidence type="ECO:0000256" key="1">
    <source>
        <dbReference type="ARBA" id="ARBA00003321"/>
    </source>
</evidence>
<feature type="transmembrane region" description="Helical" evidence="11">
    <location>
        <begin position="21"/>
        <end position="41"/>
    </location>
</feature>
<dbReference type="PANTHER" id="PTHR43702">
    <property type="entry name" value="L-FUCOSE-PROTON SYMPORTER"/>
    <property type="match status" value="1"/>
</dbReference>
<dbReference type="Pfam" id="PF07690">
    <property type="entry name" value="MFS_1"/>
    <property type="match status" value="1"/>
</dbReference>
<feature type="transmembrane region" description="Helical" evidence="11">
    <location>
        <begin position="280"/>
        <end position="299"/>
    </location>
</feature>
<keyword evidence="4" id="KW-0813">Transport</keyword>
<feature type="transmembrane region" description="Helical" evidence="11">
    <location>
        <begin position="61"/>
        <end position="79"/>
    </location>
</feature>
<dbReference type="GO" id="GO:0005354">
    <property type="term" value="F:galactose transmembrane transporter activity"/>
    <property type="evidence" value="ECO:0007669"/>
    <property type="project" value="InterPro"/>
</dbReference>
<dbReference type="CDD" id="cd17394">
    <property type="entry name" value="MFS_FucP_like"/>
    <property type="match status" value="1"/>
</dbReference>
<feature type="transmembrane region" description="Helical" evidence="11">
    <location>
        <begin position="320"/>
        <end position="337"/>
    </location>
</feature>
<dbReference type="EMBL" id="OMOD01000046">
    <property type="protein sequence ID" value="SPF35164.1"/>
    <property type="molecule type" value="Genomic_DNA"/>
</dbReference>
<accession>A0A2U3K665</accession>
<dbReference type="GO" id="GO:1904659">
    <property type="term" value="P:D-glucose transmembrane transport"/>
    <property type="evidence" value="ECO:0007669"/>
    <property type="project" value="InterPro"/>
</dbReference>
<sequence>MAMTAPNTSTTVTAPRTKQDYRAPLAVLTTLFFIWGSLTSLNDVLIPFAQNVFNLNLAQSFLIQTAFFFAYFVFSIPSARIIDWIGYKRAIIVGLSTMVAACLLVYPAAKIPSFPFFLTALLILAAGITVLQVAANPYVAVLGRPETASSRLVLTQAFNSLGTAVFPWVGARLILKESVNAAAQSASQDAVVKLYVYFFAIVLVLLAVLFAVFRLPKMEAAEHRIGQKIGDSVWQHPNLVFGAVGIFVYVGAEVAIGSSISNYLALNNIGHFASNVVDPAARYLAAKAVAARYISVYWLGAMVGRFIGSAVLQKVKTSRVLAFCAILTALLVAVSVATNGPVAMWSILSVGLFNSIMFPCIFTSGIAELGQLTGDGSGILNTAIVGGAAIPWIVGKIADAINHAHYPTMTQGELSWGQGIHYALIVATFCYLYILFYAVSGSRPNSERYAKG</sequence>
<evidence type="ECO:0000256" key="9">
    <source>
        <dbReference type="ARBA" id="ARBA00022989"/>
    </source>
</evidence>
<dbReference type="InterPro" id="IPR036259">
    <property type="entry name" value="MFS_trans_sf"/>
</dbReference>
<gene>
    <name evidence="12" type="primary">gluP</name>
    <name evidence="12" type="ORF">SBA1_140054</name>
</gene>
<dbReference type="GO" id="GO:0055056">
    <property type="term" value="F:D-glucose transmembrane transporter activity"/>
    <property type="evidence" value="ECO:0007669"/>
    <property type="project" value="InterPro"/>
</dbReference>
<dbReference type="AlphaFoldDB" id="A0A2U3K665"/>
<comment type="function">
    <text evidence="1">Intake of glucose and galactose.</text>
</comment>
<proteinExistence type="inferred from homology"/>
<dbReference type="NCBIfam" id="TIGR01272">
    <property type="entry name" value="gluP"/>
    <property type="match status" value="1"/>
</dbReference>
<feature type="transmembrane region" description="Helical" evidence="11">
    <location>
        <begin position="195"/>
        <end position="216"/>
    </location>
</feature>
<dbReference type="SUPFAM" id="SSF103473">
    <property type="entry name" value="MFS general substrate transporter"/>
    <property type="match status" value="1"/>
</dbReference>
<dbReference type="OrthoDB" id="9795150at2"/>
<dbReference type="Proteomes" id="UP000238701">
    <property type="component" value="Unassembled WGS sequence"/>
</dbReference>
<keyword evidence="10 11" id="KW-0472">Membrane</keyword>
<dbReference type="InterPro" id="IPR050375">
    <property type="entry name" value="MFS_TsgA-like"/>
</dbReference>
<evidence type="ECO:0000256" key="4">
    <source>
        <dbReference type="ARBA" id="ARBA00022448"/>
    </source>
</evidence>
<dbReference type="PANTHER" id="PTHR43702:SF3">
    <property type="entry name" value="PROTEIN TSGA"/>
    <property type="match status" value="1"/>
</dbReference>
<feature type="transmembrane region" description="Helical" evidence="11">
    <location>
        <begin position="237"/>
        <end position="260"/>
    </location>
</feature>
<evidence type="ECO:0000256" key="2">
    <source>
        <dbReference type="ARBA" id="ARBA00004429"/>
    </source>
</evidence>
<organism evidence="12 13">
    <name type="scientific">Candidatus Sulfotelmatobacter kueseliae</name>
    <dbReference type="NCBI Taxonomy" id="2042962"/>
    <lineage>
        <taxon>Bacteria</taxon>
        <taxon>Pseudomonadati</taxon>
        <taxon>Acidobacteriota</taxon>
        <taxon>Terriglobia</taxon>
        <taxon>Terriglobales</taxon>
        <taxon>Candidatus Korobacteraceae</taxon>
        <taxon>Candidatus Sulfotelmatobacter</taxon>
    </lineage>
</organism>
<name>A0A2U3K665_9BACT</name>